<gene>
    <name evidence="2" type="ORF">FHS89_001050</name>
</gene>
<sequence>MPKLVKFMIYHAANGMAIGCALLLAAIWFNLLGLGDLLATDQTGLATAILFFQTALTTGAVNMGIAVMGLGEE</sequence>
<evidence type="ECO:0000313" key="2">
    <source>
        <dbReference type="EMBL" id="MBB5515040.1"/>
    </source>
</evidence>
<protein>
    <submittedName>
        <fullName evidence="2">Uncharacterized protein</fullName>
    </submittedName>
</protein>
<dbReference type="AlphaFoldDB" id="A0A840WV05"/>
<feature type="transmembrane region" description="Helical" evidence="1">
    <location>
        <begin position="7"/>
        <end position="29"/>
    </location>
</feature>
<dbReference type="EMBL" id="JACIJS010000003">
    <property type="protein sequence ID" value="MBB5515040.1"/>
    <property type="molecule type" value="Genomic_DNA"/>
</dbReference>
<proteinExistence type="predicted"/>
<dbReference type="Proteomes" id="UP000553766">
    <property type="component" value="Unassembled WGS sequence"/>
</dbReference>
<dbReference type="PROSITE" id="PS51257">
    <property type="entry name" value="PROKAR_LIPOPROTEIN"/>
    <property type="match status" value="1"/>
</dbReference>
<evidence type="ECO:0000256" key="1">
    <source>
        <dbReference type="SAM" id="Phobius"/>
    </source>
</evidence>
<reference evidence="2 3" key="1">
    <citation type="submission" date="2020-08" db="EMBL/GenBank/DDBJ databases">
        <title>Genomic Encyclopedia of Type Strains, Phase IV (KMG-IV): sequencing the most valuable type-strain genomes for metagenomic binning, comparative biology and taxonomic classification.</title>
        <authorList>
            <person name="Goeker M."/>
        </authorList>
    </citation>
    <scope>NUCLEOTIDE SEQUENCE [LARGE SCALE GENOMIC DNA]</scope>
    <source>
        <strain evidence="2 3">DSM 103377</strain>
    </source>
</reference>
<organism evidence="2 3">
    <name type="scientific">Rubricella aquisinus</name>
    <dbReference type="NCBI Taxonomy" id="2028108"/>
    <lineage>
        <taxon>Bacteria</taxon>
        <taxon>Pseudomonadati</taxon>
        <taxon>Pseudomonadota</taxon>
        <taxon>Alphaproteobacteria</taxon>
        <taxon>Rhodobacterales</taxon>
        <taxon>Paracoccaceae</taxon>
        <taxon>Rubricella</taxon>
    </lineage>
</organism>
<keyword evidence="3" id="KW-1185">Reference proteome</keyword>
<keyword evidence="1" id="KW-1133">Transmembrane helix</keyword>
<keyword evidence="1" id="KW-0472">Membrane</keyword>
<evidence type="ECO:0000313" key="3">
    <source>
        <dbReference type="Proteomes" id="UP000553766"/>
    </source>
</evidence>
<keyword evidence="1" id="KW-0812">Transmembrane</keyword>
<accession>A0A840WV05</accession>
<comment type="caution">
    <text evidence="2">The sequence shown here is derived from an EMBL/GenBank/DDBJ whole genome shotgun (WGS) entry which is preliminary data.</text>
</comment>
<dbReference type="RefSeq" id="WP_184009256.1">
    <property type="nucleotide sequence ID" value="NZ_JACIJS010000003.1"/>
</dbReference>
<name>A0A840WV05_9RHOB</name>
<feature type="transmembrane region" description="Helical" evidence="1">
    <location>
        <begin position="49"/>
        <end position="70"/>
    </location>
</feature>